<dbReference type="AlphaFoldDB" id="A0A956N7Q0"/>
<evidence type="ECO:0000256" key="2">
    <source>
        <dbReference type="ARBA" id="ARBA00005013"/>
    </source>
</evidence>
<dbReference type="GO" id="GO:0046656">
    <property type="term" value="P:folic acid biosynthetic process"/>
    <property type="evidence" value="ECO:0007669"/>
    <property type="project" value="UniProtKB-UniRule"/>
</dbReference>
<dbReference type="GO" id="GO:0005737">
    <property type="term" value="C:cytoplasm"/>
    <property type="evidence" value="ECO:0007669"/>
    <property type="project" value="TreeGrafter"/>
</dbReference>
<organism evidence="8 9">
    <name type="scientific">Eiseniibacteriota bacterium</name>
    <dbReference type="NCBI Taxonomy" id="2212470"/>
    <lineage>
        <taxon>Bacteria</taxon>
        <taxon>Candidatus Eiseniibacteriota</taxon>
    </lineage>
</organism>
<evidence type="ECO:0000256" key="3">
    <source>
        <dbReference type="ARBA" id="ARBA00005708"/>
    </source>
</evidence>
<dbReference type="SUPFAM" id="SSF55620">
    <property type="entry name" value="Tetrahydrobiopterin biosynthesis enzymes-like"/>
    <property type="match status" value="1"/>
</dbReference>
<gene>
    <name evidence="8" type="primary">folB</name>
    <name evidence="8" type="ORF">KDA27_00060</name>
</gene>
<comment type="pathway">
    <text evidence="2 6">Cofactor biosynthesis; tetrahydrofolate biosynthesis; 2-amino-4-hydroxy-6-hydroxymethyl-7,8-dihydropteridine diphosphate from 7,8-dihydroneopterin triphosphate: step 3/4.</text>
</comment>
<proteinExistence type="inferred from homology"/>
<dbReference type="Proteomes" id="UP000739538">
    <property type="component" value="Unassembled WGS sequence"/>
</dbReference>
<name>A0A956N7Q0_UNCEI</name>
<evidence type="ECO:0000256" key="6">
    <source>
        <dbReference type="RuleBase" id="RU362079"/>
    </source>
</evidence>
<evidence type="ECO:0000313" key="9">
    <source>
        <dbReference type="Proteomes" id="UP000739538"/>
    </source>
</evidence>
<dbReference type="SMART" id="SM00905">
    <property type="entry name" value="FolB"/>
    <property type="match status" value="1"/>
</dbReference>
<keyword evidence="4 6" id="KW-0289">Folate biosynthesis</keyword>
<sequence>MDRMSLVNMVLFPRLGVTEWEKEGVNKVALDLDLYLDMEAAAREDRMSATVDYSEVYTRVQEVSKVRKYHLIESLTHDIVQTVFESFPQVVRVVARLRKKNLPFDANLDHVEVSLDRSR</sequence>
<reference evidence="8" key="1">
    <citation type="submission" date="2020-04" db="EMBL/GenBank/DDBJ databases">
        <authorList>
            <person name="Zhang T."/>
        </authorList>
    </citation>
    <scope>NUCLEOTIDE SEQUENCE</scope>
    <source>
        <strain evidence="8">HKST-UBA02</strain>
    </source>
</reference>
<comment type="caution">
    <text evidence="8">The sequence shown here is derived from an EMBL/GenBank/DDBJ whole genome shotgun (WGS) entry which is preliminary data.</text>
</comment>
<dbReference type="Gene3D" id="3.30.1130.10">
    <property type="match status" value="1"/>
</dbReference>
<dbReference type="EMBL" id="JAGQHS010000001">
    <property type="protein sequence ID" value="MCA9754164.1"/>
    <property type="molecule type" value="Genomic_DNA"/>
</dbReference>
<evidence type="ECO:0000256" key="4">
    <source>
        <dbReference type="ARBA" id="ARBA00022909"/>
    </source>
</evidence>
<dbReference type="PANTHER" id="PTHR42844">
    <property type="entry name" value="DIHYDRONEOPTERIN ALDOLASE 1-RELATED"/>
    <property type="match status" value="1"/>
</dbReference>
<dbReference type="InterPro" id="IPR043133">
    <property type="entry name" value="GTP-CH-I_C/QueF"/>
</dbReference>
<accession>A0A956N7Q0</accession>
<comment type="catalytic activity">
    <reaction evidence="1 6">
        <text>7,8-dihydroneopterin = 6-hydroxymethyl-7,8-dihydropterin + glycolaldehyde</text>
        <dbReference type="Rhea" id="RHEA:10540"/>
        <dbReference type="ChEBI" id="CHEBI:17001"/>
        <dbReference type="ChEBI" id="CHEBI:17071"/>
        <dbReference type="ChEBI" id="CHEBI:44841"/>
        <dbReference type="EC" id="4.1.2.25"/>
    </reaction>
</comment>
<dbReference type="GO" id="GO:0004150">
    <property type="term" value="F:dihydroneopterin aldolase activity"/>
    <property type="evidence" value="ECO:0007669"/>
    <property type="project" value="UniProtKB-UniRule"/>
</dbReference>
<dbReference type="InterPro" id="IPR006157">
    <property type="entry name" value="FolB_dom"/>
</dbReference>
<evidence type="ECO:0000259" key="7">
    <source>
        <dbReference type="SMART" id="SM00905"/>
    </source>
</evidence>
<keyword evidence="5 6" id="KW-0456">Lyase</keyword>
<dbReference type="Pfam" id="PF02152">
    <property type="entry name" value="FolB"/>
    <property type="match status" value="1"/>
</dbReference>
<feature type="domain" description="Dihydroneopterin aldolase/epimerase" evidence="7">
    <location>
        <begin position="4"/>
        <end position="117"/>
    </location>
</feature>
<evidence type="ECO:0000256" key="5">
    <source>
        <dbReference type="ARBA" id="ARBA00023239"/>
    </source>
</evidence>
<dbReference type="NCBIfam" id="TIGR00525">
    <property type="entry name" value="folB"/>
    <property type="match status" value="1"/>
</dbReference>
<evidence type="ECO:0000256" key="1">
    <source>
        <dbReference type="ARBA" id="ARBA00001353"/>
    </source>
</evidence>
<comment type="similarity">
    <text evidence="3 6">Belongs to the DHNA family.</text>
</comment>
<dbReference type="GO" id="GO:0046654">
    <property type="term" value="P:tetrahydrofolate biosynthetic process"/>
    <property type="evidence" value="ECO:0007669"/>
    <property type="project" value="UniProtKB-UniRule"/>
</dbReference>
<dbReference type="EC" id="4.1.2.25" evidence="6"/>
<protein>
    <recommendedName>
        <fullName evidence="6">7,8-dihydroneopterin aldolase</fullName>
        <ecNumber evidence="6">4.1.2.25</ecNumber>
    </recommendedName>
</protein>
<comment type="function">
    <text evidence="6">Catalyzes the conversion of 7,8-dihydroneopterin to 6-hydroxymethyl-7,8-dihydropterin.</text>
</comment>
<dbReference type="PANTHER" id="PTHR42844:SF1">
    <property type="entry name" value="DIHYDRONEOPTERIN ALDOLASE 1-RELATED"/>
    <property type="match status" value="1"/>
</dbReference>
<evidence type="ECO:0000313" key="8">
    <source>
        <dbReference type="EMBL" id="MCA9754164.1"/>
    </source>
</evidence>
<dbReference type="InterPro" id="IPR006156">
    <property type="entry name" value="Dihydroneopterin_aldolase"/>
</dbReference>
<dbReference type="NCBIfam" id="TIGR00526">
    <property type="entry name" value="folB_dom"/>
    <property type="match status" value="1"/>
</dbReference>
<reference evidence="8" key="2">
    <citation type="journal article" date="2021" name="Microbiome">
        <title>Successional dynamics and alternative stable states in a saline activated sludge microbial community over 9 years.</title>
        <authorList>
            <person name="Wang Y."/>
            <person name="Ye J."/>
            <person name="Ju F."/>
            <person name="Liu L."/>
            <person name="Boyd J.A."/>
            <person name="Deng Y."/>
            <person name="Parks D.H."/>
            <person name="Jiang X."/>
            <person name="Yin X."/>
            <person name="Woodcroft B.J."/>
            <person name="Tyson G.W."/>
            <person name="Hugenholtz P."/>
            <person name="Polz M.F."/>
            <person name="Zhang T."/>
        </authorList>
    </citation>
    <scope>NUCLEOTIDE SEQUENCE</scope>
    <source>
        <strain evidence="8">HKST-UBA02</strain>
    </source>
</reference>